<dbReference type="Gene3D" id="3.80.10.10">
    <property type="entry name" value="Ribonuclease Inhibitor"/>
    <property type="match status" value="1"/>
</dbReference>
<gene>
    <name evidence="2" type="ORF">DGYR_LOCUS6496</name>
</gene>
<dbReference type="OrthoDB" id="10247652at2759"/>
<dbReference type="EMBL" id="CAJFCJ010000008">
    <property type="protein sequence ID" value="CAD5118057.1"/>
    <property type="molecule type" value="Genomic_DNA"/>
</dbReference>
<proteinExistence type="predicted"/>
<keyword evidence="3" id="KW-1185">Reference proteome</keyword>
<evidence type="ECO:0000313" key="3">
    <source>
        <dbReference type="Proteomes" id="UP000549394"/>
    </source>
</evidence>
<reference evidence="2 3" key="1">
    <citation type="submission" date="2020-08" db="EMBL/GenBank/DDBJ databases">
        <authorList>
            <person name="Hejnol A."/>
        </authorList>
    </citation>
    <scope>NUCLEOTIDE SEQUENCE [LARGE SCALE GENOMIC DNA]</scope>
</reference>
<dbReference type="SUPFAM" id="SSF52058">
    <property type="entry name" value="L domain-like"/>
    <property type="match status" value="1"/>
</dbReference>
<feature type="region of interest" description="Disordered" evidence="1">
    <location>
        <begin position="629"/>
        <end position="654"/>
    </location>
</feature>
<comment type="caution">
    <text evidence="2">The sequence shown here is derived from an EMBL/GenBank/DDBJ whole genome shotgun (WGS) entry which is preliminary data.</text>
</comment>
<organism evidence="2 3">
    <name type="scientific">Dimorphilus gyrociliatus</name>
    <dbReference type="NCBI Taxonomy" id="2664684"/>
    <lineage>
        <taxon>Eukaryota</taxon>
        <taxon>Metazoa</taxon>
        <taxon>Spiralia</taxon>
        <taxon>Lophotrochozoa</taxon>
        <taxon>Annelida</taxon>
        <taxon>Polychaeta</taxon>
        <taxon>Polychaeta incertae sedis</taxon>
        <taxon>Dinophilidae</taxon>
        <taxon>Dimorphilus</taxon>
    </lineage>
</organism>
<name>A0A7I8VPQ0_9ANNE</name>
<sequence length="654" mass="77920">MDAMLSLEDLVFYCIIRNFEDLKDNPFFLKRLRQKIIPPAICNKLFNGLNSFYGGIPEVFVEAFTSNNFQLNSVTFSDRNIDDEKCIEIFKDHEIKHLNLFQLGLLTVEDFFEFVDFQKLESLSINYCQALSCKQSFTKPRKTETDEQPDTSFVNFLVKSPPLHNLTKLDVSNTKIKDIQFYFITRKAEFLEDINISDTYITDLRLLKKQSNLQYLDCSQLSRLASRQYIHLHCLTKLKQLRFGFHSKKIAKLRLGWNTEINPLYKDLISKDDLEDFISVPDAFKCRQFWNISEFLVLADWKDLTFFDLVGRFEPSDKSICHFIRQHDKLLYFGTRYDELDIDRLSLETNRNLRKLMDINYYERKLSRSEMSFRALYSNYTPSKNPFKLSYFEHDMETTEIVFKHVVIRKVNEYKQNIPKLKNLRLCQILADELVHSNRYLSSLNFDLGNACLKILCLDIDKSEYFFTILSQIAQIFLRKDFRFASSIHFTFIEVLAKYKKSFRTVTNINYIYKKIFKIPCLKNNEGYYLYYSFFAFIKSLIKFLEDMDIESMSPKELKYLCLGMKNIAKWREWEGCEDLIRRLRTVVSKIYNYCSQKFNWNISSLNYESTPFKRKFILRGIQQWTTESGEEYDDEFSCLEQSSSEDDDWSTEK</sequence>
<evidence type="ECO:0000256" key="1">
    <source>
        <dbReference type="SAM" id="MobiDB-lite"/>
    </source>
</evidence>
<dbReference type="InterPro" id="IPR032675">
    <property type="entry name" value="LRR_dom_sf"/>
</dbReference>
<dbReference type="Proteomes" id="UP000549394">
    <property type="component" value="Unassembled WGS sequence"/>
</dbReference>
<dbReference type="AlphaFoldDB" id="A0A7I8VPQ0"/>
<evidence type="ECO:0000313" key="2">
    <source>
        <dbReference type="EMBL" id="CAD5118057.1"/>
    </source>
</evidence>
<accession>A0A7I8VPQ0</accession>
<protein>
    <submittedName>
        <fullName evidence="2">DgyrCDS6797</fullName>
    </submittedName>
</protein>